<organism evidence="1">
    <name type="scientific">Sesamum latifolium</name>
    <dbReference type="NCBI Taxonomy" id="2727402"/>
    <lineage>
        <taxon>Eukaryota</taxon>
        <taxon>Viridiplantae</taxon>
        <taxon>Streptophyta</taxon>
        <taxon>Embryophyta</taxon>
        <taxon>Tracheophyta</taxon>
        <taxon>Spermatophyta</taxon>
        <taxon>Magnoliopsida</taxon>
        <taxon>eudicotyledons</taxon>
        <taxon>Gunneridae</taxon>
        <taxon>Pentapetalae</taxon>
        <taxon>asterids</taxon>
        <taxon>lamiids</taxon>
        <taxon>Lamiales</taxon>
        <taxon>Pedaliaceae</taxon>
        <taxon>Sesamum</taxon>
    </lineage>
</organism>
<evidence type="ECO:0008006" key="2">
    <source>
        <dbReference type="Google" id="ProtNLM"/>
    </source>
</evidence>
<evidence type="ECO:0000313" key="1">
    <source>
        <dbReference type="EMBL" id="KAL0449191.1"/>
    </source>
</evidence>
<dbReference type="PANTHER" id="PTHR33710">
    <property type="entry name" value="BNAC02G09200D PROTEIN"/>
    <property type="match status" value="1"/>
</dbReference>
<gene>
    <name evidence="1" type="ORF">Slati_1475500</name>
</gene>
<sequence length="161" mass="18493">MWCNRREEPHTVRARLDRACCATNWVDLFPRVRVFHEPLACSDHSAIWLMLDGESRQGLNRTKQWFRFEAAWTSNPMCADVIQQAWESVTAPSLHGSLVAKIRACRLGLRQWNRDCFGNIKHKSKELGDKINGMLATTITAEKKAEVEKLRDSLENLAAKE</sequence>
<dbReference type="PANTHER" id="PTHR33710:SF62">
    <property type="entry name" value="DUF4283 DOMAIN PROTEIN"/>
    <property type="match status" value="1"/>
</dbReference>
<accession>A0AAW2X8E3</accession>
<protein>
    <recommendedName>
        <fullName evidence="2">Endonuclease/exonuclease/phosphatase</fullName>
    </recommendedName>
</protein>
<dbReference type="AlphaFoldDB" id="A0AAW2X8E3"/>
<name>A0AAW2X8E3_9LAMI</name>
<dbReference type="EMBL" id="JACGWN010000005">
    <property type="protein sequence ID" value="KAL0449191.1"/>
    <property type="molecule type" value="Genomic_DNA"/>
</dbReference>
<reference evidence="1" key="2">
    <citation type="journal article" date="2024" name="Plant">
        <title>Genomic evolution and insights into agronomic trait innovations of Sesamum species.</title>
        <authorList>
            <person name="Miao H."/>
            <person name="Wang L."/>
            <person name="Qu L."/>
            <person name="Liu H."/>
            <person name="Sun Y."/>
            <person name="Le M."/>
            <person name="Wang Q."/>
            <person name="Wei S."/>
            <person name="Zheng Y."/>
            <person name="Lin W."/>
            <person name="Duan Y."/>
            <person name="Cao H."/>
            <person name="Xiong S."/>
            <person name="Wang X."/>
            <person name="Wei L."/>
            <person name="Li C."/>
            <person name="Ma Q."/>
            <person name="Ju M."/>
            <person name="Zhao R."/>
            <person name="Li G."/>
            <person name="Mu C."/>
            <person name="Tian Q."/>
            <person name="Mei H."/>
            <person name="Zhang T."/>
            <person name="Gao T."/>
            <person name="Zhang H."/>
        </authorList>
    </citation>
    <scope>NUCLEOTIDE SEQUENCE</scope>
    <source>
        <strain evidence="1">KEN1</strain>
    </source>
</reference>
<proteinExistence type="predicted"/>
<reference evidence="1" key="1">
    <citation type="submission" date="2020-06" db="EMBL/GenBank/DDBJ databases">
        <authorList>
            <person name="Li T."/>
            <person name="Hu X."/>
            <person name="Zhang T."/>
            <person name="Song X."/>
            <person name="Zhang H."/>
            <person name="Dai N."/>
            <person name="Sheng W."/>
            <person name="Hou X."/>
            <person name="Wei L."/>
        </authorList>
    </citation>
    <scope>NUCLEOTIDE SEQUENCE</scope>
    <source>
        <strain evidence="1">KEN1</strain>
        <tissue evidence="1">Leaf</tissue>
    </source>
</reference>
<comment type="caution">
    <text evidence="1">The sequence shown here is derived from an EMBL/GenBank/DDBJ whole genome shotgun (WGS) entry which is preliminary data.</text>
</comment>